<dbReference type="Gene3D" id="1.10.260.40">
    <property type="entry name" value="lambda repressor-like DNA-binding domains"/>
    <property type="match status" value="1"/>
</dbReference>
<dbReference type="CDD" id="cd06267">
    <property type="entry name" value="PBP1_LacI_sugar_binding-like"/>
    <property type="match status" value="1"/>
</dbReference>
<dbReference type="Proteomes" id="UP000216682">
    <property type="component" value="Unassembled WGS sequence"/>
</dbReference>
<dbReference type="GO" id="GO:0003700">
    <property type="term" value="F:DNA-binding transcription factor activity"/>
    <property type="evidence" value="ECO:0007669"/>
    <property type="project" value="TreeGrafter"/>
</dbReference>
<gene>
    <name evidence="5" type="ORF">CFN03_06240</name>
</gene>
<dbReference type="Pfam" id="PF00356">
    <property type="entry name" value="LacI"/>
    <property type="match status" value="1"/>
</dbReference>
<evidence type="ECO:0000256" key="3">
    <source>
        <dbReference type="ARBA" id="ARBA00023163"/>
    </source>
</evidence>
<evidence type="ECO:0000259" key="4">
    <source>
        <dbReference type="PROSITE" id="PS50932"/>
    </source>
</evidence>
<proteinExistence type="predicted"/>
<evidence type="ECO:0000256" key="1">
    <source>
        <dbReference type="ARBA" id="ARBA00023015"/>
    </source>
</evidence>
<dbReference type="InterPro" id="IPR046335">
    <property type="entry name" value="LacI/GalR-like_sensor"/>
</dbReference>
<organism evidence="5 6">
    <name type="scientific">Salinicoccus roseus</name>
    <dbReference type="NCBI Taxonomy" id="45670"/>
    <lineage>
        <taxon>Bacteria</taxon>
        <taxon>Bacillati</taxon>
        <taxon>Bacillota</taxon>
        <taxon>Bacilli</taxon>
        <taxon>Bacillales</taxon>
        <taxon>Staphylococcaceae</taxon>
        <taxon>Salinicoccus</taxon>
    </lineage>
</organism>
<dbReference type="CDD" id="cd01392">
    <property type="entry name" value="HTH_LacI"/>
    <property type="match status" value="1"/>
</dbReference>
<evidence type="ECO:0000313" key="6">
    <source>
        <dbReference type="Proteomes" id="UP000216682"/>
    </source>
</evidence>
<dbReference type="InterPro" id="IPR010982">
    <property type="entry name" value="Lambda_DNA-bd_dom_sf"/>
</dbReference>
<dbReference type="AlphaFoldDB" id="A0A265E7H5"/>
<dbReference type="PANTHER" id="PTHR30146">
    <property type="entry name" value="LACI-RELATED TRANSCRIPTIONAL REPRESSOR"/>
    <property type="match status" value="1"/>
</dbReference>
<dbReference type="PANTHER" id="PTHR30146:SF109">
    <property type="entry name" value="HTH-TYPE TRANSCRIPTIONAL REGULATOR GALS"/>
    <property type="match status" value="1"/>
</dbReference>
<dbReference type="SMART" id="SM00354">
    <property type="entry name" value="HTH_LACI"/>
    <property type="match status" value="1"/>
</dbReference>
<dbReference type="EMBL" id="NPEZ01000002">
    <property type="protein sequence ID" value="OZT77534.1"/>
    <property type="molecule type" value="Genomic_DNA"/>
</dbReference>
<evidence type="ECO:0000313" key="5">
    <source>
        <dbReference type="EMBL" id="OZT77534.1"/>
    </source>
</evidence>
<dbReference type="PRINTS" id="PR00036">
    <property type="entry name" value="HTHLACI"/>
</dbReference>
<evidence type="ECO:0000256" key="2">
    <source>
        <dbReference type="ARBA" id="ARBA00023125"/>
    </source>
</evidence>
<accession>A0A265E7H5</accession>
<comment type="caution">
    <text evidence="5">The sequence shown here is derived from an EMBL/GenBank/DDBJ whole genome shotgun (WGS) entry which is preliminary data.</text>
</comment>
<keyword evidence="1" id="KW-0805">Transcription regulation</keyword>
<reference evidence="5 6" key="1">
    <citation type="submission" date="2017-07" db="EMBL/GenBank/DDBJ databases">
        <title>Shotgun whole genome sequences of three halophilic bacterial isolates.</title>
        <authorList>
            <person name="Pozzo T."/>
            <person name="Higdon S.M."/>
            <person name="Quillaguaman J."/>
        </authorList>
    </citation>
    <scope>NUCLEOTIDE SEQUENCE [LARGE SCALE GENOMIC DNA]</scope>
    <source>
        <strain evidence="5 6">BU-1</strain>
    </source>
</reference>
<name>A0A265E7H5_9STAP</name>
<dbReference type="SUPFAM" id="SSF53822">
    <property type="entry name" value="Periplasmic binding protein-like I"/>
    <property type="match status" value="1"/>
</dbReference>
<dbReference type="Pfam" id="PF13377">
    <property type="entry name" value="Peripla_BP_3"/>
    <property type="match status" value="1"/>
</dbReference>
<dbReference type="InterPro" id="IPR028082">
    <property type="entry name" value="Peripla_BP_I"/>
</dbReference>
<keyword evidence="3" id="KW-0804">Transcription</keyword>
<dbReference type="RefSeq" id="WP_094906258.1">
    <property type="nucleotide sequence ID" value="NZ_NPEZ01000002.1"/>
</dbReference>
<dbReference type="SUPFAM" id="SSF47413">
    <property type="entry name" value="lambda repressor-like DNA-binding domains"/>
    <property type="match status" value="1"/>
</dbReference>
<dbReference type="PROSITE" id="PS50932">
    <property type="entry name" value="HTH_LACI_2"/>
    <property type="match status" value="1"/>
</dbReference>
<dbReference type="InterPro" id="IPR000843">
    <property type="entry name" value="HTH_LacI"/>
</dbReference>
<dbReference type="Gene3D" id="3.40.50.2300">
    <property type="match status" value="2"/>
</dbReference>
<sequence>MVSSKDIAKKAGVSQSTVSRVINNPASVRREKREAVERVMKELNYRPDSVARSLISNKTNQISLISGTLNNPFFVETTKKIINYAYFKGFNVNVYFEEDFPKDDLYNTVFSQRTEGIILSSMYFSSPHFDDLINLGVPYIMFNRKHEKGGNFVELDNYQAGKMAADYLLEKGHTNIHWFGGELEKSTFRGRYDGFSHSMKQHDMDVSASNVSITQQNPEAIEQELNEVLSKKERPTAIFAATDMIAMKIMDVLQRKGFSIPGDIALIGIDNTELIQHSAFDITSIGLEQGRNLGDIAIRHLMDQIEGQSNSLIQETYSCQLYERGTV</sequence>
<dbReference type="GO" id="GO:0000976">
    <property type="term" value="F:transcription cis-regulatory region binding"/>
    <property type="evidence" value="ECO:0007669"/>
    <property type="project" value="TreeGrafter"/>
</dbReference>
<protein>
    <recommendedName>
        <fullName evidence="4">HTH lacI-type domain-containing protein</fullName>
    </recommendedName>
</protein>
<feature type="domain" description="HTH lacI-type" evidence="4">
    <location>
        <begin position="2"/>
        <end position="56"/>
    </location>
</feature>
<keyword evidence="2" id="KW-0238">DNA-binding</keyword>